<name>A0A179D251_9BACT</name>
<keyword evidence="2" id="KW-1185">Reference proteome</keyword>
<sequence length="66" mass="8004">MQAQTEYEKIILEKLKQLPSFCWKEVIDFIEFLKLKIEKNETLFLSEKSLAKDWLLPEEDEAWKDL</sequence>
<evidence type="ECO:0008006" key="3">
    <source>
        <dbReference type="Google" id="ProtNLM"/>
    </source>
</evidence>
<dbReference type="EMBL" id="LWLG01000029">
    <property type="protein sequence ID" value="OAQ19789.1"/>
    <property type="molecule type" value="Genomic_DNA"/>
</dbReference>
<comment type="caution">
    <text evidence="1">The sequence shown here is derived from an EMBL/GenBank/DDBJ whole genome shotgun (WGS) entry which is preliminary data.</text>
</comment>
<evidence type="ECO:0000313" key="2">
    <source>
        <dbReference type="Proteomes" id="UP000078390"/>
    </source>
</evidence>
<evidence type="ECO:0000313" key="1">
    <source>
        <dbReference type="EMBL" id="OAQ19789.1"/>
    </source>
</evidence>
<dbReference type="AlphaFoldDB" id="A0A179D251"/>
<dbReference type="PATRIC" id="fig|999894.6.peg.2134"/>
<accession>A0A179D251</accession>
<organism evidence="1 2">
    <name type="scientific">Thermosulfurimonas dismutans</name>
    <dbReference type="NCBI Taxonomy" id="999894"/>
    <lineage>
        <taxon>Bacteria</taxon>
        <taxon>Pseudomonadati</taxon>
        <taxon>Thermodesulfobacteriota</taxon>
        <taxon>Thermodesulfobacteria</taxon>
        <taxon>Thermodesulfobacteriales</taxon>
        <taxon>Thermodesulfobacteriaceae</taxon>
        <taxon>Thermosulfurimonas</taxon>
    </lineage>
</organism>
<protein>
    <recommendedName>
        <fullName evidence="3">DUF2281 domain-containing protein</fullName>
    </recommendedName>
</protein>
<dbReference type="Proteomes" id="UP000078390">
    <property type="component" value="Unassembled WGS sequence"/>
</dbReference>
<proteinExistence type="predicted"/>
<dbReference type="OrthoDB" id="9813823at2"/>
<dbReference type="RefSeq" id="WP_068671845.1">
    <property type="nucleotide sequence ID" value="NZ_LWLG01000029.1"/>
</dbReference>
<gene>
    <name evidence="1" type="ORF">TDIS_2123</name>
</gene>
<reference evidence="1 2" key="1">
    <citation type="submission" date="2016-04" db="EMBL/GenBank/DDBJ databases">
        <title>Genome analysis of Thermosulfurimonas dismutans, the first thermophilic sulfur-disproportionating bacterium of the phylum Thermodesulfobacteria.</title>
        <authorList>
            <person name="Mardanov A.V."/>
            <person name="Beletsky A.V."/>
            <person name="Kadnikov V.V."/>
            <person name="Slobodkin A.I."/>
            <person name="Ravin N.V."/>
        </authorList>
    </citation>
    <scope>NUCLEOTIDE SEQUENCE [LARGE SCALE GENOMIC DNA]</scope>
    <source>
        <strain evidence="1 2">S95</strain>
    </source>
</reference>